<organism evidence="3 4">
    <name type="scientific">Roseicella frigidaeris</name>
    <dbReference type="NCBI Taxonomy" id="2230885"/>
    <lineage>
        <taxon>Bacteria</taxon>
        <taxon>Pseudomonadati</taxon>
        <taxon>Pseudomonadota</taxon>
        <taxon>Alphaproteobacteria</taxon>
        <taxon>Acetobacterales</taxon>
        <taxon>Roseomonadaceae</taxon>
        <taxon>Roseicella</taxon>
    </lineage>
</organism>
<dbReference type="Gene3D" id="3.40.190.10">
    <property type="entry name" value="Periplasmic binding protein-like II"/>
    <property type="match status" value="1"/>
</dbReference>
<keyword evidence="4" id="KW-1185">Reference proteome</keyword>
<dbReference type="InterPro" id="IPR042100">
    <property type="entry name" value="Bug_dom1"/>
</dbReference>
<evidence type="ECO:0000313" key="3">
    <source>
        <dbReference type="EMBL" id="RAI58644.1"/>
    </source>
</evidence>
<dbReference type="OrthoDB" id="7245502at2"/>
<evidence type="ECO:0008006" key="5">
    <source>
        <dbReference type="Google" id="ProtNLM"/>
    </source>
</evidence>
<feature type="region of interest" description="Disordered" evidence="2">
    <location>
        <begin position="9"/>
        <end position="146"/>
    </location>
</feature>
<dbReference type="CDD" id="cd13578">
    <property type="entry name" value="PBP2_Bug27"/>
    <property type="match status" value="1"/>
</dbReference>
<proteinExistence type="inferred from homology"/>
<dbReference type="Pfam" id="PF03401">
    <property type="entry name" value="TctC"/>
    <property type="match status" value="1"/>
</dbReference>
<dbReference type="EMBL" id="QLIX01000008">
    <property type="protein sequence ID" value="RAI58644.1"/>
    <property type="molecule type" value="Genomic_DNA"/>
</dbReference>
<reference evidence="4" key="1">
    <citation type="submission" date="2018-06" db="EMBL/GenBank/DDBJ databases">
        <authorList>
            <person name="Khan S.A."/>
        </authorList>
    </citation>
    <scope>NUCLEOTIDE SEQUENCE [LARGE SCALE GENOMIC DNA]</scope>
    <source>
        <strain evidence="4">DB-1506</strain>
    </source>
</reference>
<dbReference type="SUPFAM" id="SSF53850">
    <property type="entry name" value="Periplasmic binding protein-like II"/>
    <property type="match status" value="1"/>
</dbReference>
<evidence type="ECO:0000256" key="2">
    <source>
        <dbReference type="SAM" id="MobiDB-lite"/>
    </source>
</evidence>
<comment type="caution">
    <text evidence="3">The sequence shown here is derived from an EMBL/GenBank/DDBJ whole genome shotgun (WGS) entry which is preliminary data.</text>
</comment>
<feature type="compositionally biased region" description="Basic residues" evidence="2">
    <location>
        <begin position="64"/>
        <end position="74"/>
    </location>
</feature>
<gene>
    <name evidence="3" type="ORF">DOO78_13230</name>
</gene>
<accession>A0A327M8M4</accession>
<dbReference type="Gene3D" id="3.40.190.150">
    <property type="entry name" value="Bordetella uptake gene, domain 1"/>
    <property type="match status" value="1"/>
</dbReference>
<evidence type="ECO:0000313" key="4">
    <source>
        <dbReference type="Proteomes" id="UP000249065"/>
    </source>
</evidence>
<name>A0A327M8M4_9PROT</name>
<dbReference type="Proteomes" id="UP000249065">
    <property type="component" value="Unassembled WGS sequence"/>
</dbReference>
<feature type="compositionally biased region" description="Low complexity" evidence="2">
    <location>
        <begin position="123"/>
        <end position="138"/>
    </location>
</feature>
<evidence type="ECO:0000256" key="1">
    <source>
        <dbReference type="ARBA" id="ARBA00006987"/>
    </source>
</evidence>
<dbReference type="AlphaFoldDB" id="A0A327M8M4"/>
<dbReference type="InterPro" id="IPR005064">
    <property type="entry name" value="BUG"/>
</dbReference>
<sequence length="475" mass="49895">MVVLVERLAGRDLPPHGLLEPVRAQRGLEGGGVGHASSLRDIPGPAPRPRRGPPDPAHPGQKTSLKRHRHRCRNPCRQVASSPGSGRRPPGRPDAMRDPWPRQGDGWSMPPALPIRRARGSLPGAAGRTGADTGGAPRPRGEDHPMQRRTLLPGLAALPWAAAAIPAARGQPAAGPGWAPDRPIRMLVGFAAGGSTDTTARIVAQALTPALGQSVVVETRSGAGGNVASEAGARATPDGYTLVMGSMGTHAVNQSLYRSLPFDVARDFTPISLVALSHCLLVVHPSVPARSVAELLALARAKPGSLNAGTGGSGSSQHFALALFEHEAGVRFTQVHYRGGAPAMADLVSGRVELVFAPVVESLQQVRAGQIRPLGITRQERSPQLPDLPTIRETVPSYGFQSWLGVFAPAGTPAPVVERISTAIQAAMREPAMRSRMTELGYEPVGSTAEEFAGFQQAEIRRAAELVRISGATVE</sequence>
<comment type="similarity">
    <text evidence="1">Belongs to the UPF0065 (bug) family.</text>
</comment>
<dbReference type="PANTHER" id="PTHR42928:SF5">
    <property type="entry name" value="BLR1237 PROTEIN"/>
    <property type="match status" value="1"/>
</dbReference>
<protein>
    <recommendedName>
        <fullName evidence="5">Tripartite tricarboxylate transporter substrate binding protein</fullName>
    </recommendedName>
</protein>
<dbReference type="PANTHER" id="PTHR42928">
    <property type="entry name" value="TRICARBOXYLATE-BINDING PROTEIN"/>
    <property type="match status" value="1"/>
</dbReference>